<dbReference type="Gene3D" id="3.40.250.10">
    <property type="entry name" value="Rhodanese-like domain"/>
    <property type="match status" value="1"/>
</dbReference>
<comment type="caution">
    <text evidence="3">The sequence shown here is derived from an EMBL/GenBank/DDBJ whole genome shotgun (WGS) entry which is preliminary data.</text>
</comment>
<keyword evidence="4" id="KW-1185">Reference proteome</keyword>
<keyword evidence="1" id="KW-0819">tRNA processing</keyword>
<dbReference type="GO" id="GO:0016705">
    <property type="term" value="F:oxidoreductase activity, acting on paired donors, with incorporation or reduction of molecular oxygen"/>
    <property type="evidence" value="ECO:0007669"/>
    <property type="project" value="UniProtKB-UniRule"/>
</dbReference>
<dbReference type="InterPro" id="IPR040503">
    <property type="entry name" value="TRHO_N"/>
</dbReference>
<reference evidence="3 4" key="1">
    <citation type="submission" date="2020-05" db="EMBL/GenBank/DDBJ databases">
        <title>Parvularcula mediterraneae sp. nov., isolated from polypropylene straw from shallow seawater of the seashore of Laganas in Zakynthos island, Greece.</title>
        <authorList>
            <person name="Szabo I."/>
            <person name="Al-Omari J."/>
            <person name="Rado J."/>
            <person name="Szerdahelyi G.S."/>
        </authorList>
    </citation>
    <scope>NUCLEOTIDE SEQUENCE [LARGE SCALE GENOMIC DNA]</scope>
    <source>
        <strain evidence="3 4">ZS-1/3</strain>
    </source>
</reference>
<keyword evidence="3" id="KW-0808">Transferase</keyword>
<dbReference type="InterPro" id="IPR020936">
    <property type="entry name" value="TrhO"/>
</dbReference>
<name>A0A7Y3RMJ5_9PROT</name>
<dbReference type="NCBIfam" id="NF001136">
    <property type="entry name" value="PRK00142.1-4"/>
    <property type="match status" value="1"/>
</dbReference>
<dbReference type="Pfam" id="PF17773">
    <property type="entry name" value="UPF0176_N"/>
    <property type="match status" value="1"/>
</dbReference>
<evidence type="ECO:0000313" key="3">
    <source>
        <dbReference type="EMBL" id="NNU16365.1"/>
    </source>
</evidence>
<dbReference type="AlphaFoldDB" id="A0A7Y3RMJ5"/>
<dbReference type="Pfam" id="PF00581">
    <property type="entry name" value="Rhodanese"/>
    <property type="match status" value="1"/>
</dbReference>
<organism evidence="3 4">
    <name type="scientific">Parvularcula mediterranea</name>
    <dbReference type="NCBI Taxonomy" id="2732508"/>
    <lineage>
        <taxon>Bacteria</taxon>
        <taxon>Pseudomonadati</taxon>
        <taxon>Pseudomonadota</taxon>
        <taxon>Alphaproteobacteria</taxon>
        <taxon>Parvularculales</taxon>
        <taxon>Parvularculaceae</taxon>
        <taxon>Parvularcula</taxon>
    </lineage>
</organism>
<evidence type="ECO:0000313" key="4">
    <source>
        <dbReference type="Proteomes" id="UP000536835"/>
    </source>
</evidence>
<dbReference type="GO" id="GO:0016740">
    <property type="term" value="F:transferase activity"/>
    <property type="evidence" value="ECO:0007669"/>
    <property type="project" value="UniProtKB-KW"/>
</dbReference>
<dbReference type="InterPro" id="IPR001763">
    <property type="entry name" value="Rhodanese-like_dom"/>
</dbReference>
<dbReference type="SMART" id="SM00450">
    <property type="entry name" value="RHOD"/>
    <property type="match status" value="1"/>
</dbReference>
<dbReference type="Proteomes" id="UP000536835">
    <property type="component" value="Unassembled WGS sequence"/>
</dbReference>
<feature type="domain" description="Rhodanese" evidence="2">
    <location>
        <begin position="123"/>
        <end position="217"/>
    </location>
</feature>
<comment type="function">
    <text evidence="1">Catalyzes oxygen-dependent 5-hydroxyuridine (ho5U) modification at position 34 in tRNAs.</text>
</comment>
<dbReference type="EC" id="1.14.-.-" evidence="1"/>
<evidence type="ECO:0000259" key="2">
    <source>
        <dbReference type="PROSITE" id="PS50206"/>
    </source>
</evidence>
<protein>
    <recommendedName>
        <fullName evidence="1">tRNA uridine(34) hydroxylase</fullName>
        <ecNumber evidence="1">1.14.-.-</ecNumber>
    </recommendedName>
    <alternativeName>
        <fullName evidence="1">tRNA hydroxylation protein O</fullName>
    </alternativeName>
</protein>
<dbReference type="EMBL" id="JABFCX010000002">
    <property type="protein sequence ID" value="NNU16365.1"/>
    <property type="molecule type" value="Genomic_DNA"/>
</dbReference>
<keyword evidence="1" id="KW-0560">Oxidoreductase</keyword>
<dbReference type="SUPFAM" id="SSF52821">
    <property type="entry name" value="Rhodanese/Cell cycle control phosphatase"/>
    <property type="match status" value="1"/>
</dbReference>
<proteinExistence type="inferred from homology"/>
<accession>A0A7Y3RMJ5</accession>
<dbReference type="RefSeq" id="WP_173198527.1">
    <property type="nucleotide sequence ID" value="NZ_JABFCX010000002.1"/>
</dbReference>
<dbReference type="PANTHER" id="PTHR43268">
    <property type="entry name" value="THIOSULFATE SULFURTRANSFERASE/RHODANESE-LIKE DOMAIN-CONTAINING PROTEIN 2"/>
    <property type="match status" value="1"/>
</dbReference>
<comment type="catalytic activity">
    <reaction evidence="1">
        <text>uridine(34) in tRNA + AH2 + O2 = 5-hydroxyuridine(34) in tRNA + A + H2O</text>
        <dbReference type="Rhea" id="RHEA:64224"/>
        <dbReference type="Rhea" id="RHEA-COMP:11727"/>
        <dbReference type="Rhea" id="RHEA-COMP:13381"/>
        <dbReference type="ChEBI" id="CHEBI:13193"/>
        <dbReference type="ChEBI" id="CHEBI:15377"/>
        <dbReference type="ChEBI" id="CHEBI:15379"/>
        <dbReference type="ChEBI" id="CHEBI:17499"/>
        <dbReference type="ChEBI" id="CHEBI:65315"/>
        <dbReference type="ChEBI" id="CHEBI:136877"/>
    </reaction>
</comment>
<dbReference type="HAMAP" id="MF_00469">
    <property type="entry name" value="TrhO"/>
    <property type="match status" value="1"/>
</dbReference>
<dbReference type="GO" id="GO:0006400">
    <property type="term" value="P:tRNA modification"/>
    <property type="evidence" value="ECO:0007669"/>
    <property type="project" value="UniProtKB-UniRule"/>
</dbReference>
<evidence type="ECO:0000256" key="1">
    <source>
        <dbReference type="HAMAP-Rule" id="MF_00469"/>
    </source>
</evidence>
<dbReference type="PROSITE" id="PS50206">
    <property type="entry name" value="RHODANESE_3"/>
    <property type="match status" value="1"/>
</dbReference>
<comment type="similarity">
    <text evidence="1">Belongs to the TrhO family.</text>
</comment>
<dbReference type="Gene3D" id="3.30.70.100">
    <property type="match status" value="1"/>
</dbReference>
<sequence>MSQTHVAALYHFAPLDELERRREELFSRLGQLGIRGTLLIAPEGINGTIAGLRDGLDQVVAQIRSFPGFEDLEVKWSTADEQPFLRTKVRIKKEIVTMGVPGIDPTLKVGRYVEARDWNKVLQDPDTIVVDTRNDYEVEIGTFTGAINPDIESFREFPAWFDALKAENPDKRIAMFCTGGIRCEKSTSYAIQQGAEDVVHLKGGILKYLEHVDQADSQWEGECFVFDGRVAVRHGLEEGTYDLCHACRRPIDEEMKADARYVPGVSCPHCVDAVTDEKRERFAERQKQMELAKARGTQHLGVKQDG</sequence>
<gene>
    <name evidence="1" type="primary">trhO</name>
    <name evidence="3" type="ORF">HK107_08540</name>
</gene>
<dbReference type="PANTHER" id="PTHR43268:SF3">
    <property type="entry name" value="RHODANESE-LIKE DOMAIN-CONTAINING PROTEIN 7-RELATED"/>
    <property type="match status" value="1"/>
</dbReference>
<dbReference type="CDD" id="cd01518">
    <property type="entry name" value="RHOD_YceA"/>
    <property type="match status" value="1"/>
</dbReference>
<dbReference type="InterPro" id="IPR036873">
    <property type="entry name" value="Rhodanese-like_dom_sf"/>
</dbReference>